<dbReference type="Gramene" id="OMERI04G00440.1">
    <property type="protein sequence ID" value="OMERI04G00440.1"/>
    <property type="gene ID" value="OMERI04G00440"/>
</dbReference>
<dbReference type="HOGENOM" id="CLU_1404471_0_0_1"/>
<sequence>MDPSLAAHDHAAFITTGSIAPRPTDRTRRHQIREDRGHCHHQSSPHTPRRNSPACDPVIVVDQRTRGCRIHATRAPELSRRCPATPLPSLPRAMPSLIQGALAAKLASPEHRRHRIRSSPPICRWRSHNRLHELSVGREEERGTSMGKGEVSPVTAPTPPLCYRRSGHHLREAPSLDPPPLGREEEKGMTVDVG</sequence>
<reference evidence="2" key="2">
    <citation type="submission" date="2018-05" db="EMBL/GenBank/DDBJ databases">
        <title>OmerRS3 (Oryza meridionalis Reference Sequence Version 3).</title>
        <authorList>
            <person name="Zhang J."/>
            <person name="Kudrna D."/>
            <person name="Lee S."/>
            <person name="Talag J."/>
            <person name="Welchert J."/>
            <person name="Wing R.A."/>
        </authorList>
    </citation>
    <scope>NUCLEOTIDE SEQUENCE [LARGE SCALE GENOMIC DNA]</scope>
    <source>
        <strain evidence="2">cv. OR44</strain>
    </source>
</reference>
<accession>A0A0E0DA04</accession>
<evidence type="ECO:0000313" key="2">
    <source>
        <dbReference type="EnsemblPlants" id="OMERI04G00440.1"/>
    </source>
</evidence>
<feature type="compositionally biased region" description="Basic residues" evidence="1">
    <location>
        <begin position="38"/>
        <end position="49"/>
    </location>
</feature>
<evidence type="ECO:0000256" key="1">
    <source>
        <dbReference type="SAM" id="MobiDB-lite"/>
    </source>
</evidence>
<feature type="region of interest" description="Disordered" evidence="1">
    <location>
        <begin position="137"/>
        <end position="194"/>
    </location>
</feature>
<feature type="compositionally biased region" description="Basic and acidic residues" evidence="1">
    <location>
        <begin position="182"/>
        <end position="194"/>
    </location>
</feature>
<dbReference type="AlphaFoldDB" id="A0A0E0DA04"/>
<dbReference type="Proteomes" id="UP000008021">
    <property type="component" value="Chromosome 4"/>
</dbReference>
<reference evidence="2" key="1">
    <citation type="submission" date="2015-04" db="UniProtKB">
        <authorList>
            <consortium name="EnsemblPlants"/>
        </authorList>
    </citation>
    <scope>IDENTIFICATION</scope>
</reference>
<keyword evidence="3" id="KW-1185">Reference proteome</keyword>
<organism evidence="2">
    <name type="scientific">Oryza meridionalis</name>
    <dbReference type="NCBI Taxonomy" id="40149"/>
    <lineage>
        <taxon>Eukaryota</taxon>
        <taxon>Viridiplantae</taxon>
        <taxon>Streptophyta</taxon>
        <taxon>Embryophyta</taxon>
        <taxon>Tracheophyta</taxon>
        <taxon>Spermatophyta</taxon>
        <taxon>Magnoliopsida</taxon>
        <taxon>Liliopsida</taxon>
        <taxon>Poales</taxon>
        <taxon>Poaceae</taxon>
        <taxon>BOP clade</taxon>
        <taxon>Oryzoideae</taxon>
        <taxon>Oryzeae</taxon>
        <taxon>Oryzinae</taxon>
        <taxon>Oryza</taxon>
    </lineage>
</organism>
<evidence type="ECO:0000313" key="3">
    <source>
        <dbReference type="Proteomes" id="UP000008021"/>
    </source>
</evidence>
<dbReference type="EnsemblPlants" id="OMERI04G00440.1">
    <property type="protein sequence ID" value="OMERI04G00440.1"/>
    <property type="gene ID" value="OMERI04G00440"/>
</dbReference>
<feature type="region of interest" description="Disordered" evidence="1">
    <location>
        <begin position="1"/>
        <end position="55"/>
    </location>
</feature>
<proteinExistence type="predicted"/>
<protein>
    <submittedName>
        <fullName evidence="2">Uncharacterized protein</fullName>
    </submittedName>
</protein>
<name>A0A0E0DA04_9ORYZ</name>